<organism evidence="3 4">
    <name type="scientific">Candidatus Promineifilum breve</name>
    <dbReference type="NCBI Taxonomy" id="1806508"/>
    <lineage>
        <taxon>Bacteria</taxon>
        <taxon>Bacillati</taxon>
        <taxon>Chloroflexota</taxon>
        <taxon>Ardenticatenia</taxon>
        <taxon>Candidatus Promineifilales</taxon>
        <taxon>Candidatus Promineifilaceae</taxon>
        <taxon>Candidatus Promineifilum</taxon>
    </lineage>
</organism>
<name>A0A160T1T6_9CHLR</name>
<reference evidence="3" key="1">
    <citation type="submission" date="2016-01" db="EMBL/GenBank/DDBJ databases">
        <authorList>
            <person name="Mcilroy J.S."/>
            <person name="Karst M S."/>
            <person name="Albertsen M."/>
        </authorList>
    </citation>
    <scope>NUCLEOTIDE SEQUENCE</scope>
    <source>
        <strain evidence="3">Cfx-K</strain>
    </source>
</reference>
<protein>
    <submittedName>
        <fullName evidence="3">Uncharacterized protein</fullName>
    </submittedName>
</protein>
<dbReference type="Proteomes" id="UP000215027">
    <property type="component" value="Chromosome I"/>
</dbReference>
<accession>A0A160T1T6</accession>
<proteinExistence type="predicted"/>
<evidence type="ECO:0000256" key="2">
    <source>
        <dbReference type="SAM" id="SignalP"/>
    </source>
</evidence>
<feature type="compositionally biased region" description="Low complexity" evidence="1">
    <location>
        <begin position="23"/>
        <end position="40"/>
    </location>
</feature>
<evidence type="ECO:0000313" key="4">
    <source>
        <dbReference type="Proteomes" id="UP000215027"/>
    </source>
</evidence>
<evidence type="ECO:0000313" key="3">
    <source>
        <dbReference type="EMBL" id="CUS03836.2"/>
    </source>
</evidence>
<dbReference type="PROSITE" id="PS51257">
    <property type="entry name" value="PROKAR_LIPOPROTEIN"/>
    <property type="match status" value="1"/>
</dbReference>
<dbReference type="EMBL" id="LN890655">
    <property type="protein sequence ID" value="CUS03836.2"/>
    <property type="molecule type" value="Genomic_DNA"/>
</dbReference>
<sequence length="84" mass="8330">MLKTVAIIGLLLVLVACAPAPTATPAPTTVGATVTPVTSPTPAPDGDSPAVGDDGIVYGRTDDGAFFQGAADAPVTLIDYSDFL</sequence>
<dbReference type="KEGG" id="pbf:CFX0092_A1958"/>
<feature type="signal peptide" evidence="2">
    <location>
        <begin position="1"/>
        <end position="25"/>
    </location>
</feature>
<dbReference type="AlphaFoldDB" id="A0A160T1T6"/>
<feature type="chain" id="PRO_5008240527" evidence="2">
    <location>
        <begin position="26"/>
        <end position="84"/>
    </location>
</feature>
<feature type="region of interest" description="Disordered" evidence="1">
    <location>
        <begin position="23"/>
        <end position="54"/>
    </location>
</feature>
<keyword evidence="2" id="KW-0732">Signal</keyword>
<gene>
    <name evidence="3" type="ORF">CFX0092_A1958</name>
</gene>
<keyword evidence="4" id="KW-1185">Reference proteome</keyword>
<evidence type="ECO:0000256" key="1">
    <source>
        <dbReference type="SAM" id="MobiDB-lite"/>
    </source>
</evidence>